<dbReference type="FunFam" id="3.30.2010.30:FF:000001">
    <property type="entry name" value="Leukotriene A(4) hydrolase"/>
    <property type="match status" value="1"/>
</dbReference>
<dbReference type="GO" id="GO:0006508">
    <property type="term" value="P:proteolysis"/>
    <property type="evidence" value="ECO:0007669"/>
    <property type="project" value="UniProtKB-KW"/>
</dbReference>
<dbReference type="RefSeq" id="XP_001838350.2">
    <property type="nucleotide sequence ID" value="XM_001838298.2"/>
</dbReference>
<dbReference type="Pfam" id="PF09127">
    <property type="entry name" value="Leuk-A4-hydro_C"/>
    <property type="match status" value="1"/>
</dbReference>
<dbReference type="PRINTS" id="PR00756">
    <property type="entry name" value="ALADIPTASE"/>
</dbReference>
<evidence type="ECO:0000256" key="11">
    <source>
        <dbReference type="PIRSR" id="PIRSR634015-3"/>
    </source>
</evidence>
<dbReference type="InterPro" id="IPR014782">
    <property type="entry name" value="Peptidase_M1_dom"/>
</dbReference>
<dbReference type="CDD" id="cd09599">
    <property type="entry name" value="M1_LTA4H"/>
    <property type="match status" value="1"/>
</dbReference>
<dbReference type="FunFam" id="2.60.40.1730:FF:000004">
    <property type="entry name" value="Leukotriene A(4) hydrolase"/>
    <property type="match status" value="1"/>
</dbReference>
<dbReference type="Gene3D" id="2.60.40.1730">
    <property type="entry name" value="tricorn interacting facor f3 domain"/>
    <property type="match status" value="1"/>
</dbReference>
<dbReference type="InParanoid" id="A8P2L2"/>
<gene>
    <name evidence="13" type="ORF">CC1G_04794</name>
</gene>
<dbReference type="SUPFAM" id="SSF48371">
    <property type="entry name" value="ARM repeat"/>
    <property type="match status" value="1"/>
</dbReference>
<dbReference type="InterPro" id="IPR016024">
    <property type="entry name" value="ARM-type_fold"/>
</dbReference>
<feature type="active site" description="Proton acceptor" evidence="9">
    <location>
        <position position="306"/>
    </location>
</feature>
<evidence type="ECO:0000313" key="14">
    <source>
        <dbReference type="Proteomes" id="UP000001861"/>
    </source>
</evidence>
<evidence type="ECO:0000256" key="8">
    <source>
        <dbReference type="ARBA" id="ARBA00023049"/>
    </source>
</evidence>
<dbReference type="PANTHER" id="PTHR45726:SF3">
    <property type="entry name" value="LEUKOTRIENE A-4 HYDROLASE"/>
    <property type="match status" value="1"/>
</dbReference>
<dbReference type="FunFam" id="1.10.390.10:FF:000003">
    <property type="entry name" value="Leukotriene A(4) hydrolase"/>
    <property type="match status" value="1"/>
</dbReference>
<comment type="cofactor">
    <cofactor evidence="11">
        <name>Zn(2+)</name>
        <dbReference type="ChEBI" id="CHEBI:29105"/>
    </cofactor>
    <text evidence="11">Binds 1 zinc ion per subunit.</text>
</comment>
<feature type="binding site" evidence="11">
    <location>
        <position position="309"/>
    </location>
    <ligand>
        <name>Zn(2+)</name>
        <dbReference type="ChEBI" id="CHEBI:29105"/>
        <note>catalytic</note>
    </ligand>
</feature>
<dbReference type="OMA" id="CTALQWM"/>
<dbReference type="Pfam" id="PF01433">
    <property type="entry name" value="Peptidase_M1"/>
    <property type="match status" value="1"/>
</dbReference>
<dbReference type="InterPro" id="IPR034015">
    <property type="entry name" value="M1_LTA4H"/>
</dbReference>
<accession>A8P2L2</accession>
<feature type="binding site" evidence="10">
    <location>
        <begin position="592"/>
        <end position="594"/>
    </location>
    <ligand>
        <name>a peptide</name>
        <dbReference type="ChEBI" id="CHEBI:60466"/>
    </ligand>
</feature>
<dbReference type="eggNOG" id="KOG1047">
    <property type="taxonomic scope" value="Eukaryota"/>
</dbReference>
<dbReference type="Gene3D" id="1.25.40.320">
    <property type="entry name" value="Peptidase M1, leukotriene A4 hydrolase/aminopeptidase C-terminal domain"/>
    <property type="match status" value="1"/>
</dbReference>
<evidence type="ECO:0000256" key="4">
    <source>
        <dbReference type="ARBA" id="ARBA00022670"/>
    </source>
</evidence>
<dbReference type="SMART" id="SM01263">
    <property type="entry name" value="Leuk-A4-hydro_C"/>
    <property type="match status" value="1"/>
</dbReference>
<evidence type="ECO:0000256" key="7">
    <source>
        <dbReference type="ARBA" id="ARBA00022833"/>
    </source>
</evidence>
<sequence>MQLDPTTQSNYFEIETSHVSFDWEIDFDAKIIKGSAGYKLKVKTDDVKEVIFDTLDLDVQETKVRGENAEFELKGKHPVMGSALHISLPSGLKKGDEIEAWVKYQTSPEATALQWLGKEQTQGKHFPFLFSQCQPSYARTMAPVQDTPSDKITYDAKVTSILPALMSAIRVSPPADGPVHDGKVVGKDSVTYVYRQPVPIPPYLLALASGNLVYRPFAPFPNKQWTTGIFAEPETIEKAYWEFSEDTARFLAEEEKVVGDYRFGVYDLLVLPPAFPYGGMENACLTFLTPTLLTGDRALVDVVVHELTHSWFGNGITHAHASHFWLNEGWTTYMERLLQHFIHGPKHRDFQYIIGYKALKDSLEGYKDTPRYQRLVIDFEVGEDTDEAYSSIPYEKGANFILHLERTLGGLDVFLPYIRDYVDTFIGKSITTQQWKDHLYGYYQKHNPEKVKALDTVNWDAWLYGEGTELPVKMEYDTELAKAAYDLASRWDGARNVDPSRLNFKEDDLKGFDTNQQIAFLEKLQDYPPLPGTLIALLGSTYQFATTGNAETRCRFYGVALKDPQAPDSKTWAADAAKWVVGADGSGVVKGRMKFCRPTFRAIAKADKPLAEKTFKENRLSFHPIAAKLIEKVWRLDLFPW</sequence>
<dbReference type="GO" id="GO:0008270">
    <property type="term" value="F:zinc ion binding"/>
    <property type="evidence" value="ECO:0007669"/>
    <property type="project" value="InterPro"/>
</dbReference>
<feature type="binding site" evidence="11">
    <location>
        <position position="328"/>
    </location>
    <ligand>
        <name>Zn(2+)</name>
        <dbReference type="ChEBI" id="CHEBI:29105"/>
        <note>catalytic</note>
    </ligand>
</feature>
<comment type="caution">
    <text evidence="13">The sequence shown here is derived from an EMBL/GenBank/DDBJ whole genome shotgun (WGS) entry which is preliminary data.</text>
</comment>
<dbReference type="SUPFAM" id="SSF55486">
    <property type="entry name" value="Metalloproteases ('zincins'), catalytic domain"/>
    <property type="match status" value="1"/>
</dbReference>
<dbReference type="Gene3D" id="1.10.390.10">
    <property type="entry name" value="Neutral Protease Domain 2"/>
    <property type="match status" value="1"/>
</dbReference>
<dbReference type="InterPro" id="IPR042097">
    <property type="entry name" value="Aminopeptidase_N-like_N_sf"/>
</dbReference>
<keyword evidence="14" id="KW-1185">Reference proteome</keyword>
<keyword evidence="8" id="KW-0482">Metalloprotease</keyword>
<dbReference type="FunCoup" id="A8P2L2">
    <property type="interactions" value="571"/>
</dbReference>
<dbReference type="STRING" id="240176.A8P2L2"/>
<dbReference type="GO" id="GO:0004177">
    <property type="term" value="F:aminopeptidase activity"/>
    <property type="evidence" value="ECO:0007669"/>
    <property type="project" value="TreeGrafter"/>
</dbReference>
<dbReference type="InterPro" id="IPR015211">
    <property type="entry name" value="Peptidase_M1_C"/>
</dbReference>
<keyword evidence="7 11" id="KW-0862">Zinc</keyword>
<keyword evidence="5 11" id="KW-0479">Metal-binding</keyword>
<dbReference type="SUPFAM" id="SSF63737">
    <property type="entry name" value="Leukotriene A4 hydrolase N-terminal domain"/>
    <property type="match status" value="1"/>
</dbReference>
<proteinExistence type="inferred from homology"/>
<protein>
    <submittedName>
        <fullName evidence="13">Leukotriene-A4 hydrolase</fullName>
    </submittedName>
</protein>
<dbReference type="InterPro" id="IPR038502">
    <property type="entry name" value="M1_LTA-4_hydro/amino_C_sf"/>
</dbReference>
<dbReference type="InterPro" id="IPR001930">
    <property type="entry name" value="Peptidase_M1"/>
</dbReference>
<dbReference type="PANTHER" id="PTHR45726">
    <property type="entry name" value="LEUKOTRIENE A-4 HYDROLASE"/>
    <property type="match status" value="1"/>
</dbReference>
<evidence type="ECO:0000256" key="9">
    <source>
        <dbReference type="PIRSR" id="PIRSR634015-1"/>
    </source>
</evidence>
<comment type="similarity">
    <text evidence="2">Belongs to the peptidase M1 family.</text>
</comment>
<dbReference type="GO" id="GO:0005829">
    <property type="term" value="C:cytosol"/>
    <property type="evidence" value="ECO:0007669"/>
    <property type="project" value="TreeGrafter"/>
</dbReference>
<comment type="subcellular location">
    <subcellularLocation>
        <location evidence="1">Cytoplasm</location>
    </subcellularLocation>
</comment>
<feature type="active site" description="Proton donor" evidence="9">
    <location>
        <position position="394"/>
    </location>
</feature>
<dbReference type="InterPro" id="IPR049980">
    <property type="entry name" value="LTA4H_cat"/>
</dbReference>
<name>A8P2L2_COPC7</name>
<reference evidence="13 14" key="1">
    <citation type="journal article" date="2010" name="Proc. Natl. Acad. Sci. U.S.A.">
        <title>Insights into evolution of multicellular fungi from the assembled chromosomes of the mushroom Coprinopsis cinerea (Coprinus cinereus).</title>
        <authorList>
            <person name="Stajich J.E."/>
            <person name="Wilke S.K."/>
            <person name="Ahren D."/>
            <person name="Au C.H."/>
            <person name="Birren B.W."/>
            <person name="Borodovsky M."/>
            <person name="Burns C."/>
            <person name="Canback B."/>
            <person name="Casselton L.A."/>
            <person name="Cheng C.K."/>
            <person name="Deng J."/>
            <person name="Dietrich F.S."/>
            <person name="Fargo D.C."/>
            <person name="Farman M.L."/>
            <person name="Gathman A.C."/>
            <person name="Goldberg J."/>
            <person name="Guigo R."/>
            <person name="Hoegger P.J."/>
            <person name="Hooker J.B."/>
            <person name="Huggins A."/>
            <person name="James T.Y."/>
            <person name="Kamada T."/>
            <person name="Kilaru S."/>
            <person name="Kodira C."/>
            <person name="Kues U."/>
            <person name="Kupfer D."/>
            <person name="Kwan H.S."/>
            <person name="Lomsadze A."/>
            <person name="Li W."/>
            <person name="Lilly W.W."/>
            <person name="Ma L.J."/>
            <person name="Mackey A.J."/>
            <person name="Manning G."/>
            <person name="Martin F."/>
            <person name="Muraguchi H."/>
            <person name="Natvig D.O."/>
            <person name="Palmerini H."/>
            <person name="Ramesh M.A."/>
            <person name="Rehmeyer C.J."/>
            <person name="Roe B.A."/>
            <person name="Shenoy N."/>
            <person name="Stanke M."/>
            <person name="Ter-Hovhannisyan V."/>
            <person name="Tunlid A."/>
            <person name="Velagapudi R."/>
            <person name="Vision T.J."/>
            <person name="Zeng Q."/>
            <person name="Zolan M.E."/>
            <person name="Pukkila P.J."/>
        </authorList>
    </citation>
    <scope>NUCLEOTIDE SEQUENCE [LARGE SCALE GENOMIC DNA]</scope>
    <source>
        <strain evidence="14">Okayama-7 / 130 / ATCC MYA-4618 / FGSC 9003</strain>
    </source>
</reference>
<feature type="domain" description="Peptidase M1 leukotriene A4 hydrolase/aminopeptidase C-terminal" evidence="12">
    <location>
        <begin position="479"/>
        <end position="634"/>
    </location>
</feature>
<feature type="binding site" evidence="11">
    <location>
        <position position="305"/>
    </location>
    <ligand>
        <name>Zn(2+)</name>
        <dbReference type="ChEBI" id="CHEBI:29105"/>
        <note>catalytic</note>
    </ligand>
</feature>
<dbReference type="InterPro" id="IPR045357">
    <property type="entry name" value="Aminopeptidase_N-like_N"/>
</dbReference>
<evidence type="ECO:0000256" key="6">
    <source>
        <dbReference type="ARBA" id="ARBA00022801"/>
    </source>
</evidence>
<dbReference type="GO" id="GO:0008237">
    <property type="term" value="F:metallopeptidase activity"/>
    <property type="evidence" value="ECO:0007669"/>
    <property type="project" value="UniProtKB-KW"/>
</dbReference>
<feature type="binding site" evidence="10">
    <location>
        <begin position="276"/>
        <end position="281"/>
    </location>
    <ligand>
        <name>a peptide</name>
        <dbReference type="ChEBI" id="CHEBI:60466"/>
    </ligand>
</feature>
<dbReference type="Proteomes" id="UP000001861">
    <property type="component" value="Unassembled WGS sequence"/>
</dbReference>
<dbReference type="HOGENOM" id="CLU_014505_1_2_1"/>
<dbReference type="KEGG" id="cci:CC1G_04794"/>
<evidence type="ECO:0000256" key="2">
    <source>
        <dbReference type="ARBA" id="ARBA00010136"/>
    </source>
</evidence>
<evidence type="ECO:0000256" key="1">
    <source>
        <dbReference type="ARBA" id="ARBA00004496"/>
    </source>
</evidence>
<organism evidence="13 14">
    <name type="scientific">Coprinopsis cinerea (strain Okayama-7 / 130 / ATCC MYA-4618 / FGSC 9003)</name>
    <name type="common">Inky cap fungus</name>
    <name type="synonym">Hormographiella aspergillata</name>
    <dbReference type="NCBI Taxonomy" id="240176"/>
    <lineage>
        <taxon>Eukaryota</taxon>
        <taxon>Fungi</taxon>
        <taxon>Dikarya</taxon>
        <taxon>Basidiomycota</taxon>
        <taxon>Agaricomycotina</taxon>
        <taxon>Agaricomycetes</taxon>
        <taxon>Agaricomycetidae</taxon>
        <taxon>Agaricales</taxon>
        <taxon>Agaricineae</taxon>
        <taxon>Psathyrellaceae</taxon>
        <taxon>Coprinopsis</taxon>
    </lineage>
</organism>
<dbReference type="OrthoDB" id="79562at2759"/>
<dbReference type="Gene3D" id="3.30.2010.30">
    <property type="match status" value="1"/>
</dbReference>
<evidence type="ECO:0000256" key="10">
    <source>
        <dbReference type="PIRSR" id="PIRSR634015-2"/>
    </source>
</evidence>
<keyword evidence="6 13" id="KW-0378">Hydrolase</keyword>
<dbReference type="VEuPathDB" id="FungiDB:CC1G_04794"/>
<evidence type="ECO:0000256" key="5">
    <source>
        <dbReference type="ARBA" id="ARBA00022723"/>
    </source>
</evidence>
<dbReference type="InterPro" id="IPR027268">
    <property type="entry name" value="Peptidase_M4/M1_CTD_sf"/>
</dbReference>
<feature type="binding site" evidence="10">
    <location>
        <begin position="132"/>
        <end position="134"/>
    </location>
    <ligand>
        <name>a peptide</name>
        <dbReference type="ChEBI" id="CHEBI:60466"/>
    </ligand>
</feature>
<keyword evidence="4" id="KW-0645">Protease</keyword>
<dbReference type="GO" id="GO:0004301">
    <property type="term" value="F:epoxide hydrolase activity"/>
    <property type="evidence" value="ECO:0007669"/>
    <property type="project" value="TreeGrafter"/>
</dbReference>
<dbReference type="AlphaFoldDB" id="A8P2L2"/>
<keyword evidence="3" id="KW-0963">Cytoplasm</keyword>
<dbReference type="Pfam" id="PF17900">
    <property type="entry name" value="Peptidase_M1_N"/>
    <property type="match status" value="1"/>
</dbReference>
<dbReference type="GeneID" id="6014935"/>
<evidence type="ECO:0000256" key="3">
    <source>
        <dbReference type="ARBA" id="ARBA00022490"/>
    </source>
</evidence>
<dbReference type="EMBL" id="AACS02000013">
    <property type="protein sequence ID" value="EAU83538.2"/>
    <property type="molecule type" value="Genomic_DNA"/>
</dbReference>
<evidence type="ECO:0000313" key="13">
    <source>
        <dbReference type="EMBL" id="EAU83538.2"/>
    </source>
</evidence>
<evidence type="ECO:0000259" key="12">
    <source>
        <dbReference type="SMART" id="SM01263"/>
    </source>
</evidence>